<keyword evidence="1" id="KW-0560">Oxidoreductase</keyword>
<dbReference type="PANTHER" id="PTHR30041:SF4">
    <property type="entry name" value="ARSENATE REDUCTASE"/>
    <property type="match status" value="1"/>
</dbReference>
<sequence>MPKYNLTVYEKPTCTTCRKLAKKLIENGIDFEKVNYYIEPFTKKQLKSLLKKMEMIPSELIRKKGDAYKKLDMKNNSYSQDQLLDFMIKYPDLVERPIVERGAKAILARPIDKVDQLF</sequence>
<evidence type="ECO:0000313" key="1">
    <source>
        <dbReference type="EMBL" id="KUG25371.1"/>
    </source>
</evidence>
<comment type="caution">
    <text evidence="1">The sequence shown here is derived from an EMBL/GenBank/DDBJ whole genome shotgun (WGS) entry which is preliminary data.</text>
</comment>
<name>A0A0W8FWT0_9ZZZZ</name>
<protein>
    <submittedName>
        <fullName evidence="1">Arsenate reductase</fullName>
        <ecNumber evidence="1">1.20.4.1</ecNumber>
    </submittedName>
</protein>
<dbReference type="InterPro" id="IPR006660">
    <property type="entry name" value="Arsenate_reductase-like"/>
</dbReference>
<organism evidence="1">
    <name type="scientific">hydrocarbon metagenome</name>
    <dbReference type="NCBI Taxonomy" id="938273"/>
    <lineage>
        <taxon>unclassified sequences</taxon>
        <taxon>metagenomes</taxon>
        <taxon>ecological metagenomes</taxon>
    </lineage>
</organism>
<dbReference type="SUPFAM" id="SSF52833">
    <property type="entry name" value="Thioredoxin-like"/>
    <property type="match status" value="1"/>
</dbReference>
<dbReference type="AlphaFoldDB" id="A0A0W8FWT0"/>
<proteinExistence type="predicted"/>
<dbReference type="Gene3D" id="3.40.30.10">
    <property type="entry name" value="Glutaredoxin"/>
    <property type="match status" value="1"/>
</dbReference>
<dbReference type="Pfam" id="PF03960">
    <property type="entry name" value="ArsC"/>
    <property type="match status" value="1"/>
</dbReference>
<dbReference type="PROSITE" id="PS51353">
    <property type="entry name" value="ARSC"/>
    <property type="match status" value="1"/>
</dbReference>
<gene>
    <name evidence="1" type="ORF">ASZ90_004809</name>
</gene>
<dbReference type="PANTHER" id="PTHR30041">
    <property type="entry name" value="ARSENATE REDUCTASE"/>
    <property type="match status" value="1"/>
</dbReference>
<reference evidence="1" key="1">
    <citation type="journal article" date="2015" name="Proc. Natl. Acad. Sci. U.S.A.">
        <title>Networks of energetic and metabolic interactions define dynamics in microbial communities.</title>
        <authorList>
            <person name="Embree M."/>
            <person name="Liu J.K."/>
            <person name="Al-Bassam M.M."/>
            <person name="Zengler K."/>
        </authorList>
    </citation>
    <scope>NUCLEOTIDE SEQUENCE</scope>
</reference>
<dbReference type="EMBL" id="LNQE01000702">
    <property type="protein sequence ID" value="KUG25371.1"/>
    <property type="molecule type" value="Genomic_DNA"/>
</dbReference>
<dbReference type="EC" id="1.20.4.1" evidence="1"/>
<dbReference type="GO" id="GO:0008794">
    <property type="term" value="F:arsenate reductase (glutaredoxin) activity"/>
    <property type="evidence" value="ECO:0007669"/>
    <property type="project" value="UniProtKB-EC"/>
</dbReference>
<accession>A0A0W8FWT0</accession>
<dbReference type="InterPro" id="IPR036249">
    <property type="entry name" value="Thioredoxin-like_sf"/>
</dbReference>